<keyword evidence="4" id="KW-0460">Magnesium</keyword>
<accession>A0A1R3HT47</accession>
<dbReference type="Proteomes" id="UP000187203">
    <property type="component" value="Unassembled WGS sequence"/>
</dbReference>
<keyword evidence="1 5" id="KW-0489">Methyltransferase</keyword>
<evidence type="ECO:0000256" key="2">
    <source>
        <dbReference type="ARBA" id="ARBA00022679"/>
    </source>
</evidence>
<evidence type="ECO:0000313" key="6">
    <source>
        <dbReference type="Proteomes" id="UP000187203"/>
    </source>
</evidence>
<reference evidence="6" key="1">
    <citation type="submission" date="2013-09" db="EMBL/GenBank/DDBJ databases">
        <title>Corchorus olitorius genome sequencing.</title>
        <authorList>
            <person name="Alam M."/>
            <person name="Haque M.S."/>
            <person name="Islam M.S."/>
            <person name="Emdad E.M."/>
            <person name="Islam M.M."/>
            <person name="Ahmed B."/>
            <person name="Halim A."/>
            <person name="Hossen Q.M.M."/>
            <person name="Hossain M.Z."/>
            <person name="Ahmed R."/>
            <person name="Khan M.M."/>
            <person name="Islam R."/>
            <person name="Rashid M.M."/>
            <person name="Khan S.A."/>
            <person name="Rahman M.S."/>
            <person name="Alam M."/>
            <person name="Yahiya A.S."/>
            <person name="Khan M.S."/>
            <person name="Azam M.S."/>
            <person name="Haque T."/>
            <person name="Lashkar M.Z.H."/>
            <person name="Akhand A.I."/>
            <person name="Morshed G."/>
            <person name="Roy S."/>
            <person name="Uddin K.S."/>
            <person name="Rabeya T."/>
            <person name="Hossain A.S."/>
            <person name="Chowdhury A."/>
            <person name="Snigdha A.R."/>
            <person name="Mortoza M.S."/>
            <person name="Matin S.A."/>
            <person name="Hoque S.M.E."/>
            <person name="Islam M.K."/>
            <person name="Roy D.K."/>
            <person name="Haider R."/>
            <person name="Moosa M.M."/>
            <person name="Elias S.M."/>
            <person name="Hasan A.M."/>
            <person name="Jahan S."/>
            <person name="Shafiuddin M."/>
            <person name="Mahmood N."/>
            <person name="Shommy N.S."/>
        </authorList>
    </citation>
    <scope>NUCLEOTIDE SEQUENCE [LARGE SCALE GENOMIC DNA]</scope>
    <source>
        <strain evidence="6">cv. O-4</strain>
    </source>
</reference>
<evidence type="ECO:0000256" key="4">
    <source>
        <dbReference type="ARBA" id="ARBA00022842"/>
    </source>
</evidence>
<keyword evidence="6" id="KW-1185">Reference proteome</keyword>
<gene>
    <name evidence="5" type="ORF">COLO4_27147</name>
</gene>
<protein>
    <submittedName>
        <fullName evidence="5">SAM dependent carboxyl methyltransferase</fullName>
    </submittedName>
</protein>
<dbReference type="InterPro" id="IPR042086">
    <property type="entry name" value="MeTrfase_capping"/>
</dbReference>
<dbReference type="SUPFAM" id="SSF53335">
    <property type="entry name" value="S-adenosyl-L-methionine-dependent methyltransferases"/>
    <property type="match status" value="1"/>
</dbReference>
<dbReference type="AlphaFoldDB" id="A0A1R3HT47"/>
<name>A0A1R3HT47_9ROSI</name>
<dbReference type="GO" id="GO:0008168">
    <property type="term" value="F:methyltransferase activity"/>
    <property type="evidence" value="ECO:0007669"/>
    <property type="project" value="UniProtKB-KW"/>
</dbReference>
<sequence>MVRIIERNEYFIVEKIQCLSKSAAITTSMDVRFLITSHLRATTEGIIKEHFGLEIVEELFNYFQKKLTDNNHTFTKEYTPDIEYLFIVLKRKAFDR</sequence>
<dbReference type="InterPro" id="IPR029063">
    <property type="entry name" value="SAM-dependent_MTases_sf"/>
</dbReference>
<dbReference type="Gene3D" id="1.10.1200.270">
    <property type="entry name" value="Methyltransferase, alpha-helical capping domain"/>
    <property type="match status" value="1"/>
</dbReference>
<dbReference type="Gene3D" id="3.40.50.150">
    <property type="entry name" value="Vaccinia Virus protein VP39"/>
    <property type="match status" value="1"/>
</dbReference>
<organism evidence="5 6">
    <name type="scientific">Corchorus olitorius</name>
    <dbReference type="NCBI Taxonomy" id="93759"/>
    <lineage>
        <taxon>Eukaryota</taxon>
        <taxon>Viridiplantae</taxon>
        <taxon>Streptophyta</taxon>
        <taxon>Embryophyta</taxon>
        <taxon>Tracheophyta</taxon>
        <taxon>Spermatophyta</taxon>
        <taxon>Magnoliopsida</taxon>
        <taxon>eudicotyledons</taxon>
        <taxon>Gunneridae</taxon>
        <taxon>Pentapetalae</taxon>
        <taxon>rosids</taxon>
        <taxon>malvids</taxon>
        <taxon>Malvales</taxon>
        <taxon>Malvaceae</taxon>
        <taxon>Grewioideae</taxon>
        <taxon>Apeibeae</taxon>
        <taxon>Corchorus</taxon>
    </lineage>
</organism>
<evidence type="ECO:0000313" key="5">
    <source>
        <dbReference type="EMBL" id="OMO73341.1"/>
    </source>
</evidence>
<dbReference type="GO" id="GO:0032259">
    <property type="term" value="P:methylation"/>
    <property type="evidence" value="ECO:0007669"/>
    <property type="project" value="UniProtKB-KW"/>
</dbReference>
<evidence type="ECO:0000256" key="3">
    <source>
        <dbReference type="ARBA" id="ARBA00022723"/>
    </source>
</evidence>
<comment type="caution">
    <text evidence="5">The sequence shown here is derived from an EMBL/GenBank/DDBJ whole genome shotgun (WGS) entry which is preliminary data.</text>
</comment>
<proteinExistence type="predicted"/>
<dbReference type="GO" id="GO:0046872">
    <property type="term" value="F:metal ion binding"/>
    <property type="evidence" value="ECO:0007669"/>
    <property type="project" value="UniProtKB-KW"/>
</dbReference>
<keyword evidence="2" id="KW-0808">Transferase</keyword>
<dbReference type="EMBL" id="AWUE01019471">
    <property type="protein sequence ID" value="OMO73341.1"/>
    <property type="molecule type" value="Genomic_DNA"/>
</dbReference>
<evidence type="ECO:0000256" key="1">
    <source>
        <dbReference type="ARBA" id="ARBA00022603"/>
    </source>
</evidence>
<keyword evidence="3" id="KW-0479">Metal-binding</keyword>
<dbReference type="InterPro" id="IPR005299">
    <property type="entry name" value="MeTrfase_7"/>
</dbReference>
<dbReference type="Pfam" id="PF03492">
    <property type="entry name" value="Methyltransf_7"/>
    <property type="match status" value="1"/>
</dbReference>
<dbReference type="OrthoDB" id="1523883at2759"/>